<reference evidence="15" key="2">
    <citation type="submission" date="2025-09" db="UniProtKB">
        <authorList>
            <consortium name="Ensembl"/>
        </authorList>
    </citation>
    <scope>IDENTIFICATION</scope>
</reference>
<keyword evidence="6" id="KW-0813">Transport</keyword>
<keyword evidence="16" id="KW-1185">Reference proteome</keyword>
<evidence type="ECO:0000256" key="5">
    <source>
        <dbReference type="ARBA" id="ARBA00018677"/>
    </source>
</evidence>
<evidence type="ECO:0000256" key="13">
    <source>
        <dbReference type="ARBA" id="ARBA00030188"/>
    </source>
</evidence>
<organism evidence="15 16">
    <name type="scientific">Eptatretus burgeri</name>
    <name type="common">Inshore hagfish</name>
    <dbReference type="NCBI Taxonomy" id="7764"/>
    <lineage>
        <taxon>Eukaryota</taxon>
        <taxon>Metazoa</taxon>
        <taxon>Chordata</taxon>
        <taxon>Craniata</taxon>
        <taxon>Vertebrata</taxon>
        <taxon>Cyclostomata</taxon>
        <taxon>Myxini</taxon>
        <taxon>Myxiniformes</taxon>
        <taxon>Myxinidae</taxon>
        <taxon>Eptatretinae</taxon>
        <taxon>Eptatretus</taxon>
    </lineage>
</organism>
<evidence type="ECO:0000256" key="3">
    <source>
        <dbReference type="ARBA" id="ARBA00004637"/>
    </source>
</evidence>
<evidence type="ECO:0000256" key="11">
    <source>
        <dbReference type="ARBA" id="ARBA00023136"/>
    </source>
</evidence>
<keyword evidence="9" id="KW-0249">Electron transport</keyword>
<protein>
    <recommendedName>
        <fullName evidence="5">NADH dehydrogenase [ubiquinone] 1 beta subcomplex subunit 7</fullName>
    </recommendedName>
    <alternativeName>
        <fullName evidence="13">Complex I-B18</fullName>
    </alternativeName>
    <alternativeName>
        <fullName evidence="14">NADH-ubiquinone oxidoreductase B18 subunit</fullName>
    </alternativeName>
</protein>
<evidence type="ECO:0000256" key="14">
    <source>
        <dbReference type="ARBA" id="ARBA00030710"/>
    </source>
</evidence>
<proteinExistence type="inferred from homology"/>
<evidence type="ECO:0000256" key="12">
    <source>
        <dbReference type="ARBA" id="ARBA00023157"/>
    </source>
</evidence>
<keyword evidence="7" id="KW-0679">Respiratory chain</keyword>
<keyword evidence="10" id="KW-0496">Mitochondrion</keyword>
<reference evidence="15" key="1">
    <citation type="submission" date="2025-08" db="UniProtKB">
        <authorList>
            <consortium name="Ensembl"/>
        </authorList>
    </citation>
    <scope>IDENTIFICATION</scope>
</reference>
<dbReference type="Ensembl" id="ENSEBUT00000006763.1">
    <property type="protein sequence ID" value="ENSEBUP00000006309.1"/>
    <property type="gene ID" value="ENSEBUG00000004190.1"/>
</dbReference>
<accession>A0A8C4NGA8</accession>
<dbReference type="PROSITE" id="PS51808">
    <property type="entry name" value="CHCH"/>
    <property type="match status" value="1"/>
</dbReference>
<evidence type="ECO:0000256" key="2">
    <source>
        <dbReference type="ARBA" id="ARBA00004569"/>
    </source>
</evidence>
<dbReference type="AlphaFoldDB" id="A0A8C4NGA8"/>
<dbReference type="GO" id="GO:0005743">
    <property type="term" value="C:mitochondrial inner membrane"/>
    <property type="evidence" value="ECO:0007669"/>
    <property type="project" value="UniProtKB-SubCell"/>
</dbReference>
<keyword evidence="8" id="KW-0999">Mitochondrion inner membrane</keyword>
<evidence type="ECO:0000256" key="6">
    <source>
        <dbReference type="ARBA" id="ARBA00022448"/>
    </source>
</evidence>
<dbReference type="OMA" id="FVYQCAH"/>
<dbReference type="Pfam" id="PF05676">
    <property type="entry name" value="NDUF_B7"/>
    <property type="match status" value="1"/>
</dbReference>
<comment type="subcellular location">
    <subcellularLocation>
        <location evidence="3">Mitochondrion inner membrane</location>
        <topology evidence="3">Peripheral membrane protein</topology>
    </subcellularLocation>
    <subcellularLocation>
        <location evidence="2">Mitochondrion intermembrane space</location>
    </subcellularLocation>
</comment>
<comment type="function">
    <text evidence="1">Accessory subunit of the mitochondrial membrane respiratory chain NADH dehydrogenase (Complex I), that is believed not to be involved in catalysis. Complex I functions in the transfer of electrons from NADH to the respiratory chain. The immediate electron acceptor for the enzyme is believed to be ubiquinone.</text>
</comment>
<dbReference type="PANTHER" id="PTHR20900">
    <property type="entry name" value="NADH:UBIQUINONE OXIDOREDUCTASE B18-LIKE SUBUNIT"/>
    <property type="match status" value="1"/>
</dbReference>
<evidence type="ECO:0000256" key="7">
    <source>
        <dbReference type="ARBA" id="ARBA00022660"/>
    </source>
</evidence>
<dbReference type="PANTHER" id="PTHR20900:SF0">
    <property type="entry name" value="NADH DEHYDROGENASE [UBIQUINONE] 1 BETA SUBCOMPLEX SUBUNIT 7"/>
    <property type="match status" value="1"/>
</dbReference>
<evidence type="ECO:0000313" key="15">
    <source>
        <dbReference type="Ensembl" id="ENSEBUP00000006309.1"/>
    </source>
</evidence>
<comment type="similarity">
    <text evidence="4">Belongs to the complex I NDUFB7 subunit family.</text>
</comment>
<evidence type="ECO:0000256" key="10">
    <source>
        <dbReference type="ARBA" id="ARBA00023128"/>
    </source>
</evidence>
<sequence length="119" mass="14122">MGQNQLSNQNGVASKWDILVPGHHCQQLYSGSSSFSLVTAEQMQQAVLPLTCRDYCAHEYIRLLRCRRENFPNYWACNEEKHAWQKCGFDEYVMRMKEFEREKRLKMRKQRIEMARSAA</sequence>
<keyword evidence="12" id="KW-1015">Disulfide bond</keyword>
<keyword evidence="11" id="KW-0472">Membrane</keyword>
<dbReference type="GO" id="GO:0005758">
    <property type="term" value="C:mitochondrial intermembrane space"/>
    <property type="evidence" value="ECO:0007669"/>
    <property type="project" value="UniProtKB-SubCell"/>
</dbReference>
<evidence type="ECO:0000256" key="1">
    <source>
        <dbReference type="ARBA" id="ARBA00003195"/>
    </source>
</evidence>
<name>A0A8C4NGA8_EPTBU</name>
<dbReference type="GeneTree" id="ENSGT00390000018759"/>
<evidence type="ECO:0000313" key="16">
    <source>
        <dbReference type="Proteomes" id="UP000694388"/>
    </source>
</evidence>
<evidence type="ECO:0000256" key="8">
    <source>
        <dbReference type="ARBA" id="ARBA00022792"/>
    </source>
</evidence>
<dbReference type="InterPro" id="IPR008698">
    <property type="entry name" value="NDUB7"/>
</dbReference>
<dbReference type="Proteomes" id="UP000694388">
    <property type="component" value="Unplaced"/>
</dbReference>
<evidence type="ECO:0000256" key="9">
    <source>
        <dbReference type="ARBA" id="ARBA00022982"/>
    </source>
</evidence>
<evidence type="ECO:0000256" key="4">
    <source>
        <dbReference type="ARBA" id="ARBA00008006"/>
    </source>
</evidence>